<dbReference type="GO" id="GO:0006623">
    <property type="term" value="P:protein targeting to vacuole"/>
    <property type="evidence" value="ECO:0007669"/>
    <property type="project" value="TreeGrafter"/>
</dbReference>
<dbReference type="GO" id="GO:0034657">
    <property type="term" value="C:GID complex"/>
    <property type="evidence" value="ECO:0007669"/>
    <property type="project" value="TreeGrafter"/>
</dbReference>
<dbReference type="GO" id="GO:0043161">
    <property type="term" value="P:proteasome-mediated ubiquitin-dependent protein catabolic process"/>
    <property type="evidence" value="ECO:0007669"/>
    <property type="project" value="TreeGrafter"/>
</dbReference>
<feature type="chain" id="PRO_5040280420" evidence="3">
    <location>
        <begin position="29"/>
        <end position="403"/>
    </location>
</feature>
<dbReference type="PANTHER" id="PTHR14534">
    <property type="entry name" value="VACUOLAR IMPORT AND DEGRADATION PROTEIN 24"/>
    <property type="match status" value="1"/>
</dbReference>
<evidence type="ECO:0000256" key="2">
    <source>
        <dbReference type="SAM" id="Coils"/>
    </source>
</evidence>
<feature type="coiled-coil region" evidence="2">
    <location>
        <begin position="159"/>
        <end position="186"/>
    </location>
</feature>
<feature type="signal peptide" evidence="3">
    <location>
        <begin position="1"/>
        <end position="28"/>
    </location>
</feature>
<dbReference type="EMBL" id="BQFW01000004">
    <property type="protein sequence ID" value="GJJ70585.1"/>
    <property type="molecule type" value="Genomic_DNA"/>
</dbReference>
<accession>A0A9P3LUE7</accession>
<keyword evidence="3" id="KW-0732">Signal</keyword>
<keyword evidence="5" id="KW-1185">Reference proteome</keyword>
<dbReference type="GO" id="GO:0045721">
    <property type="term" value="P:negative regulation of gluconeogenesis"/>
    <property type="evidence" value="ECO:0007669"/>
    <property type="project" value="TreeGrafter"/>
</dbReference>
<dbReference type="PANTHER" id="PTHR14534:SF3">
    <property type="entry name" value="GID COMPLEX SUBUNIT 4 HOMOLOG"/>
    <property type="match status" value="1"/>
</dbReference>
<dbReference type="InterPro" id="IPR018618">
    <property type="entry name" value="GID4/10-like"/>
</dbReference>
<dbReference type="Pfam" id="PF09783">
    <property type="entry name" value="Vac_ImportDeg"/>
    <property type="match status" value="1"/>
</dbReference>
<dbReference type="AlphaFoldDB" id="A0A9P3LUE7"/>
<name>A0A9P3LUE7_9FUNG</name>
<evidence type="ECO:0000256" key="3">
    <source>
        <dbReference type="SAM" id="SignalP"/>
    </source>
</evidence>
<keyword evidence="2" id="KW-0175">Coiled coil</keyword>
<dbReference type="GO" id="GO:0005773">
    <property type="term" value="C:vacuole"/>
    <property type="evidence" value="ECO:0007669"/>
    <property type="project" value="GOC"/>
</dbReference>
<gene>
    <name evidence="4" type="ORF">EMPS_02934</name>
</gene>
<proteinExistence type="inferred from homology"/>
<sequence length="403" mass="44864">MPVFTEIATAPSGLFLDLVATCACTCLSNTDYESQDDTEDDDDCNELFDRYRYTFNTTPGNANNGNSNSAGSTGLENGCIGIGRGGLFILINDVRHWSGCAVFTNATNQLSTCSAVVSFNSLTSSLAPSSCLSYSAVVSSSSTLAASSATSIPAASTVTTSAVEALALLKRQYQQLQQQRLQKRQQRQLTGGMAMLKKPPVQDRRPALDMFDPVRMLPSKTCHLYAGNRFQGKQKSGNNSYDVVVDIKHVNIEESTLCGYLHIRGLTEEYPELTTFFDAEIIGNDHSFVTRKWDADVKTDQAHWTLFKEFLPLADTFSQEKFKYSFEGENVMFMRWKEHFLVPDHRVEGIAGASFAGFYYICYNKSTGGIEGYYFHKTSEKFQKLVLEPVQDRAPSFSSYEFR</sequence>
<evidence type="ECO:0000256" key="1">
    <source>
        <dbReference type="ARBA" id="ARBA00061469"/>
    </source>
</evidence>
<dbReference type="Proteomes" id="UP000827284">
    <property type="component" value="Unassembled WGS sequence"/>
</dbReference>
<dbReference type="GO" id="GO:0007039">
    <property type="term" value="P:protein catabolic process in the vacuole"/>
    <property type="evidence" value="ECO:0007669"/>
    <property type="project" value="TreeGrafter"/>
</dbReference>
<protein>
    <submittedName>
        <fullName evidence="4">Glucose-induced degradation protein 4</fullName>
    </submittedName>
</protein>
<dbReference type="OrthoDB" id="62at2759"/>
<comment type="caution">
    <text evidence="4">The sequence shown here is derived from an EMBL/GenBank/DDBJ whole genome shotgun (WGS) entry which is preliminary data.</text>
</comment>
<reference evidence="4" key="1">
    <citation type="submission" date="2021-11" db="EMBL/GenBank/DDBJ databases">
        <authorList>
            <person name="Herlambang A."/>
            <person name="Guo Y."/>
            <person name="Takashima Y."/>
            <person name="Nishizawa T."/>
        </authorList>
    </citation>
    <scope>NUCLEOTIDE SEQUENCE</scope>
    <source>
        <strain evidence="4">E1425</strain>
    </source>
</reference>
<evidence type="ECO:0000313" key="4">
    <source>
        <dbReference type="EMBL" id="GJJ70585.1"/>
    </source>
</evidence>
<comment type="similarity">
    <text evidence="1">Belongs to the GID4/VID24 family.</text>
</comment>
<evidence type="ECO:0000313" key="5">
    <source>
        <dbReference type="Proteomes" id="UP000827284"/>
    </source>
</evidence>
<reference evidence="4" key="2">
    <citation type="journal article" date="2022" name="Microbiol. Resour. Announc.">
        <title>Whole-Genome Sequence of Entomortierella parvispora E1425, a Mucoromycotan Fungus Associated with Burkholderiaceae-Related Endosymbiotic Bacteria.</title>
        <authorList>
            <person name="Herlambang A."/>
            <person name="Guo Y."/>
            <person name="Takashima Y."/>
            <person name="Narisawa K."/>
            <person name="Ohta H."/>
            <person name="Nishizawa T."/>
        </authorList>
    </citation>
    <scope>NUCLEOTIDE SEQUENCE</scope>
    <source>
        <strain evidence="4">E1425</strain>
    </source>
</reference>
<organism evidence="4 5">
    <name type="scientific">Entomortierella parvispora</name>
    <dbReference type="NCBI Taxonomy" id="205924"/>
    <lineage>
        <taxon>Eukaryota</taxon>
        <taxon>Fungi</taxon>
        <taxon>Fungi incertae sedis</taxon>
        <taxon>Mucoromycota</taxon>
        <taxon>Mortierellomycotina</taxon>
        <taxon>Mortierellomycetes</taxon>
        <taxon>Mortierellales</taxon>
        <taxon>Mortierellaceae</taxon>
        <taxon>Entomortierella</taxon>
    </lineage>
</organism>